<proteinExistence type="predicted"/>
<sequence>MIESSASPHSAVRPAHPLPPAVRTPRVRPLARQHEPRRHDAHRHEPGPQESPGHVPHGADLHGADPRDRGAGPRGARLRESPGHEHAPPGPRPRPDQHRAPQHTPAPQHATAAPHGPAPHRSGAPRHPRHPRAACAPAAHGTPGHAGGTERAVRAELAARFALRLVEVLTGVRPAGQLQRHTTLDGYGGLTALVRSGPLRPRGAVTRPRLGRVHDSAPSPEVVEACVRVELGPRHHMVAFRLERHRRTGQWQCAAVEAR</sequence>
<accession>A0ABZ1WCI5</accession>
<protein>
    <submittedName>
        <fullName evidence="2">Rv3235 family protein</fullName>
    </submittedName>
</protein>
<evidence type="ECO:0000313" key="3">
    <source>
        <dbReference type="Proteomes" id="UP001432014"/>
    </source>
</evidence>
<name>A0ABZ1WCI5_9ACTN</name>
<dbReference type="RefSeq" id="WP_329495216.1">
    <property type="nucleotide sequence ID" value="NZ_CP108460.1"/>
</dbReference>
<reference evidence="2 3" key="1">
    <citation type="submission" date="2022-10" db="EMBL/GenBank/DDBJ databases">
        <title>The complete genomes of actinobacterial strains from the NBC collection.</title>
        <authorList>
            <person name="Joergensen T.S."/>
            <person name="Alvarez Arevalo M."/>
            <person name="Sterndorff E.B."/>
            <person name="Faurdal D."/>
            <person name="Vuksanovic O."/>
            <person name="Mourched A.-S."/>
            <person name="Charusanti P."/>
            <person name="Shaw S."/>
            <person name="Blin K."/>
            <person name="Weber T."/>
        </authorList>
    </citation>
    <scope>NUCLEOTIDE SEQUENCE [LARGE SCALE GENOMIC DNA]</scope>
    <source>
        <strain evidence="2 3">NBC_01247</strain>
    </source>
</reference>
<gene>
    <name evidence="2" type="ORF">OG469_25450</name>
</gene>
<feature type="compositionally biased region" description="Basic and acidic residues" evidence="1">
    <location>
        <begin position="32"/>
        <end position="47"/>
    </location>
</feature>
<feature type="region of interest" description="Disordered" evidence="1">
    <location>
        <begin position="1"/>
        <end position="151"/>
    </location>
</feature>
<evidence type="ECO:0000256" key="1">
    <source>
        <dbReference type="SAM" id="MobiDB-lite"/>
    </source>
</evidence>
<keyword evidence="3" id="KW-1185">Reference proteome</keyword>
<feature type="compositionally biased region" description="Basic and acidic residues" evidence="1">
    <location>
        <begin position="57"/>
        <end position="99"/>
    </location>
</feature>
<feature type="compositionally biased region" description="Low complexity" evidence="1">
    <location>
        <begin position="133"/>
        <end position="143"/>
    </location>
</feature>
<organism evidence="2 3">
    <name type="scientific">Kitasatospora herbaricolor</name>
    <dbReference type="NCBI Taxonomy" id="68217"/>
    <lineage>
        <taxon>Bacteria</taxon>
        <taxon>Bacillati</taxon>
        <taxon>Actinomycetota</taxon>
        <taxon>Actinomycetes</taxon>
        <taxon>Kitasatosporales</taxon>
        <taxon>Streptomycetaceae</taxon>
        <taxon>Kitasatospora</taxon>
    </lineage>
</organism>
<evidence type="ECO:0000313" key="2">
    <source>
        <dbReference type="EMBL" id="WUS58567.1"/>
    </source>
</evidence>
<dbReference type="InterPro" id="IPR045596">
    <property type="entry name" value="DUF6459"/>
</dbReference>
<dbReference type="Proteomes" id="UP001432014">
    <property type="component" value="Chromosome"/>
</dbReference>
<dbReference type="Pfam" id="PF20060">
    <property type="entry name" value="DUF6459"/>
    <property type="match status" value="1"/>
</dbReference>
<feature type="compositionally biased region" description="Low complexity" evidence="1">
    <location>
        <begin position="102"/>
        <end position="122"/>
    </location>
</feature>
<feature type="compositionally biased region" description="Basic residues" evidence="1">
    <location>
        <begin position="123"/>
        <end position="132"/>
    </location>
</feature>
<dbReference type="EMBL" id="CP108482">
    <property type="protein sequence ID" value="WUS58567.1"/>
    <property type="molecule type" value="Genomic_DNA"/>
</dbReference>